<keyword evidence="6" id="KW-1185">Reference proteome</keyword>
<dbReference type="Proteomes" id="UP000726136">
    <property type="component" value="Unassembled WGS sequence"/>
</dbReference>
<dbReference type="EMBL" id="RDPI01000013">
    <property type="protein sequence ID" value="MBF4373921.1"/>
    <property type="molecule type" value="Genomic_DNA"/>
</dbReference>
<evidence type="ECO:0000313" key="4">
    <source>
        <dbReference type="Proteomes" id="UP000256923"/>
    </source>
</evidence>
<proteinExistence type="predicted"/>
<accession>A0A3M7LUY4</accession>
<dbReference type="Proteomes" id="UP000722957">
    <property type="component" value="Unassembled WGS sequence"/>
</dbReference>
<protein>
    <submittedName>
        <fullName evidence="2">Uncharacterized protein</fullName>
    </submittedName>
</protein>
<reference evidence="5 6" key="2">
    <citation type="journal article" date="2021" name="PeerJ">
        <title>Analysis of 44 Vibrio anguillarum genomes reveals high genetic diversity.</title>
        <authorList>
            <person name="Hansen M.J."/>
            <person name="Dalsgaard I."/>
        </authorList>
    </citation>
    <scope>NUCLEOTIDE SEQUENCE [LARGE SCALE GENOMIC DNA]</scope>
    <source>
        <strain evidence="3 6">040915-1/1B</strain>
        <strain evidence="2 5">17-16730-2A</strain>
    </source>
</reference>
<dbReference type="EMBL" id="RDOM01000031">
    <property type="protein sequence ID" value="MBF4272824.1"/>
    <property type="molecule type" value="Genomic_DNA"/>
</dbReference>
<sequence>MLMTTDSLAAYPQLQVVWVSGEFPHLETASFSIRMLKKWLNNTKKSTHNYRNVKKCSEIGYQ</sequence>
<evidence type="ECO:0000313" key="1">
    <source>
        <dbReference type="EMBL" id="AZS25247.1"/>
    </source>
</evidence>
<accession>A0A1E5FER1</accession>
<evidence type="ECO:0000313" key="3">
    <source>
        <dbReference type="EMBL" id="MBF4373921.1"/>
    </source>
</evidence>
<evidence type="ECO:0000313" key="2">
    <source>
        <dbReference type="EMBL" id="MBF4272824.1"/>
    </source>
</evidence>
<dbReference type="EMBL" id="CP034672">
    <property type="protein sequence ID" value="AZS25247.1"/>
    <property type="molecule type" value="Genomic_DNA"/>
</dbReference>
<dbReference type="Proteomes" id="UP000256923">
    <property type="component" value="Chromosome 1"/>
</dbReference>
<dbReference type="AlphaFoldDB" id="A0A1E5FER1"/>
<organism evidence="2 5">
    <name type="scientific">Vibrio anguillarum</name>
    <name type="common">Listonella anguillarum</name>
    <dbReference type="NCBI Taxonomy" id="55601"/>
    <lineage>
        <taxon>Bacteria</taxon>
        <taxon>Pseudomonadati</taxon>
        <taxon>Pseudomonadota</taxon>
        <taxon>Gammaproteobacteria</taxon>
        <taxon>Vibrionales</taxon>
        <taxon>Vibrionaceae</taxon>
        <taxon>Vibrio</taxon>
    </lineage>
</organism>
<name>A0A1E5FER1_VIBAN</name>
<gene>
    <name evidence="1" type="ORF">DYL72_09590</name>
    <name evidence="2" type="ORF">EAY07_12355</name>
    <name evidence="3" type="ORF">EAY46_12660</name>
</gene>
<reference evidence="1 4" key="1">
    <citation type="submission" date="2018-12" db="EMBL/GenBank/DDBJ databases">
        <title>Characterization and Draft Genome of Vibrio anguillarum J360 Marine Pathogen Isolated from an Outbreak in Lumpfish (Cyclopterus lumpus).</title>
        <authorList>
            <person name="Vasquez J.I."/>
            <person name="Cao T."/>
            <person name="Chakraborty S."/>
            <person name="Gnanagobal H."/>
            <person name="Wescot J."/>
            <person name="Boyce D."/>
            <person name="Santander J."/>
        </authorList>
    </citation>
    <scope>NUCLEOTIDE SEQUENCE [LARGE SCALE GENOMIC DNA]</scope>
    <source>
        <strain evidence="1 4">J360</strain>
    </source>
</reference>
<evidence type="ECO:0000313" key="6">
    <source>
        <dbReference type="Proteomes" id="UP000726136"/>
    </source>
</evidence>
<evidence type="ECO:0000313" key="5">
    <source>
        <dbReference type="Proteomes" id="UP000722957"/>
    </source>
</evidence>